<dbReference type="InterPro" id="IPR020084">
    <property type="entry name" value="NUDIX_hydrolase_CS"/>
</dbReference>
<dbReference type="GO" id="GO:0035539">
    <property type="term" value="F:8-oxo-7,8-dihydrodeoxyguanosine triphosphate pyrophosphatase activity"/>
    <property type="evidence" value="ECO:0007669"/>
    <property type="project" value="UniProtKB-EC"/>
</dbReference>
<dbReference type="GO" id="GO:0044716">
    <property type="term" value="F:8-oxo-GDP phosphatase activity"/>
    <property type="evidence" value="ECO:0007669"/>
    <property type="project" value="TreeGrafter"/>
</dbReference>
<comment type="cofactor">
    <cofactor evidence="1 18">
        <name>Mg(2+)</name>
        <dbReference type="ChEBI" id="CHEBI:18420"/>
    </cofactor>
</comment>
<evidence type="ECO:0000256" key="6">
    <source>
        <dbReference type="ARBA" id="ARBA00022763"/>
    </source>
</evidence>
<keyword evidence="3" id="KW-0515">Mutator protein</keyword>
<dbReference type="FunFam" id="3.90.79.10:FF:000014">
    <property type="entry name" value="8-oxo-dGTP diphosphatase MutT"/>
    <property type="match status" value="1"/>
</dbReference>
<dbReference type="PANTHER" id="PTHR47707">
    <property type="entry name" value="8-OXO-DGTP DIPHOSPHATASE"/>
    <property type="match status" value="1"/>
</dbReference>
<dbReference type="GO" id="GO:0008413">
    <property type="term" value="F:8-oxo-7,8-dihydroguanosine triphosphate pyrophosphatase activity"/>
    <property type="evidence" value="ECO:0007669"/>
    <property type="project" value="InterPro"/>
</dbReference>
<evidence type="ECO:0000256" key="14">
    <source>
        <dbReference type="ARBA" id="ARBA00041592"/>
    </source>
</evidence>
<dbReference type="GO" id="GO:0046872">
    <property type="term" value="F:metal ion binding"/>
    <property type="evidence" value="ECO:0007669"/>
    <property type="project" value="UniProtKB-KW"/>
</dbReference>
<keyword evidence="7" id="KW-0378">Hydrolase</keyword>
<evidence type="ECO:0000256" key="5">
    <source>
        <dbReference type="ARBA" id="ARBA00022723"/>
    </source>
</evidence>
<comment type="catalytic activity">
    <reaction evidence="11">
        <text>8-oxo-GTP + H2O = 8-oxo-GMP + diphosphate + H(+)</text>
        <dbReference type="Rhea" id="RHEA:67616"/>
        <dbReference type="ChEBI" id="CHEBI:15377"/>
        <dbReference type="ChEBI" id="CHEBI:15378"/>
        <dbReference type="ChEBI" id="CHEBI:33019"/>
        <dbReference type="ChEBI" id="CHEBI:143553"/>
        <dbReference type="ChEBI" id="CHEBI:145694"/>
    </reaction>
</comment>
<evidence type="ECO:0000256" key="17">
    <source>
        <dbReference type="PIRSR" id="PIRSR603561-1"/>
    </source>
</evidence>
<keyword evidence="4" id="KW-0235">DNA replication</keyword>
<feature type="binding site" evidence="18">
    <location>
        <position position="36"/>
    </location>
    <ligand>
        <name>Mg(2+)</name>
        <dbReference type="ChEBI" id="CHEBI:18420"/>
    </ligand>
</feature>
<evidence type="ECO:0000256" key="11">
    <source>
        <dbReference type="ARBA" id="ARBA00036904"/>
    </source>
</evidence>
<feature type="binding site" evidence="17">
    <location>
        <position position="22"/>
    </location>
    <ligand>
        <name>8-oxo-dGTP</name>
        <dbReference type="ChEBI" id="CHEBI:77896"/>
    </ligand>
</feature>
<dbReference type="EC" id="3.6.1.55" evidence="12"/>
<keyword evidence="9" id="KW-0234">DNA repair</keyword>
<evidence type="ECO:0000259" key="19">
    <source>
        <dbReference type="PROSITE" id="PS51462"/>
    </source>
</evidence>
<dbReference type="InterPro" id="IPR047127">
    <property type="entry name" value="MutT-like"/>
</dbReference>
<feature type="binding site" evidence="18">
    <location>
        <position position="56"/>
    </location>
    <ligand>
        <name>Mg(2+)</name>
        <dbReference type="ChEBI" id="CHEBI:18420"/>
    </ligand>
</feature>
<protein>
    <recommendedName>
        <fullName evidence="13">8-oxo-dGTP diphosphatase</fullName>
        <ecNumber evidence="12">3.6.1.55</ecNumber>
    </recommendedName>
    <alternativeName>
        <fullName evidence="16">7,8-dihydro-8-oxoguanine-triphosphatase</fullName>
    </alternativeName>
    <alternativeName>
        <fullName evidence="15">Mutator protein MutT</fullName>
    </alternativeName>
    <alternativeName>
        <fullName evidence="14">dGTP pyrophosphohydrolase</fullName>
    </alternativeName>
</protein>
<keyword evidence="21" id="KW-1185">Reference proteome</keyword>
<evidence type="ECO:0000256" key="13">
    <source>
        <dbReference type="ARBA" id="ARBA00040794"/>
    </source>
</evidence>
<evidence type="ECO:0000256" key="16">
    <source>
        <dbReference type="ARBA" id="ARBA00042798"/>
    </source>
</evidence>
<feature type="binding site" evidence="17">
    <location>
        <position position="27"/>
    </location>
    <ligand>
        <name>8-oxo-dGTP</name>
        <dbReference type="ChEBI" id="CHEBI:77896"/>
    </ligand>
</feature>
<accession>A0A1Q2SPN6</accession>
<dbReference type="CDD" id="cd00564">
    <property type="entry name" value="TMP_TenI"/>
    <property type="match status" value="1"/>
</dbReference>
<dbReference type="PROSITE" id="PS00893">
    <property type="entry name" value="NUDIX_BOX"/>
    <property type="match status" value="1"/>
</dbReference>
<evidence type="ECO:0000256" key="9">
    <source>
        <dbReference type="ARBA" id="ARBA00023204"/>
    </source>
</evidence>
<dbReference type="InterPro" id="IPR036206">
    <property type="entry name" value="ThiamineP_synth_sf"/>
</dbReference>
<keyword evidence="5 18" id="KW-0479">Metal-binding</keyword>
<gene>
    <name evidence="20" type="ORF">TAO_1728</name>
</gene>
<feature type="binding site" evidence="17">
    <location>
        <begin position="33"/>
        <end position="36"/>
    </location>
    <ligand>
        <name>8-oxo-dGTP</name>
        <dbReference type="ChEBI" id="CHEBI:77896"/>
    </ligand>
</feature>
<evidence type="ECO:0000256" key="12">
    <source>
        <dbReference type="ARBA" id="ARBA00038905"/>
    </source>
</evidence>
<evidence type="ECO:0000256" key="8">
    <source>
        <dbReference type="ARBA" id="ARBA00022842"/>
    </source>
</evidence>
<dbReference type="AlphaFoldDB" id="A0A1Q2SPN6"/>
<dbReference type="Proteomes" id="UP000243679">
    <property type="component" value="Chromosome"/>
</dbReference>
<organism evidence="20 21">
    <name type="scientific">Candidatus Nitrosoglobus terrae</name>
    <dbReference type="NCBI Taxonomy" id="1630141"/>
    <lineage>
        <taxon>Bacteria</taxon>
        <taxon>Pseudomonadati</taxon>
        <taxon>Pseudomonadota</taxon>
        <taxon>Gammaproteobacteria</taxon>
        <taxon>Chromatiales</taxon>
        <taxon>Chromatiaceae</taxon>
        <taxon>Candidatus Nitrosoglobus</taxon>
    </lineage>
</organism>
<dbReference type="SUPFAM" id="SSF51391">
    <property type="entry name" value="Thiamin phosphate synthase"/>
    <property type="match status" value="1"/>
</dbReference>
<evidence type="ECO:0000256" key="15">
    <source>
        <dbReference type="ARBA" id="ARBA00041979"/>
    </source>
</evidence>
<dbReference type="InterPro" id="IPR013785">
    <property type="entry name" value="Aldolase_TIM"/>
</dbReference>
<keyword evidence="8 18" id="KW-0460">Magnesium</keyword>
<evidence type="ECO:0000256" key="4">
    <source>
        <dbReference type="ARBA" id="ARBA00022705"/>
    </source>
</evidence>
<dbReference type="PROSITE" id="PS51462">
    <property type="entry name" value="NUDIX"/>
    <property type="match status" value="1"/>
</dbReference>
<evidence type="ECO:0000256" key="10">
    <source>
        <dbReference type="ARBA" id="ARBA00035861"/>
    </source>
</evidence>
<keyword evidence="6" id="KW-0227">DNA damage</keyword>
<dbReference type="InterPro" id="IPR000086">
    <property type="entry name" value="NUDIX_hydrolase_dom"/>
</dbReference>
<feature type="binding site" evidence="17">
    <location>
        <position position="118"/>
    </location>
    <ligand>
        <name>8-oxo-dGTP</name>
        <dbReference type="ChEBI" id="CHEBI:77896"/>
    </ligand>
</feature>
<reference evidence="20 21" key="1">
    <citation type="journal article" date="2017" name="ISME J.">
        <title>An acid-tolerant ammonia-oxidizing ?-proteobacterium from soil.</title>
        <authorList>
            <person name="Hayatsu M."/>
            <person name="Tago K."/>
            <person name="Uchiyama I."/>
            <person name="Toyoda A."/>
            <person name="Wang Y."/>
            <person name="Shimomura Y."/>
            <person name="Okubo T."/>
            <person name="Kurisu F."/>
            <person name="Hirono Y."/>
            <person name="Nonaka K."/>
            <person name="Akiyama H."/>
            <person name="Itoh T."/>
            <person name="Takami H."/>
        </authorList>
    </citation>
    <scope>NUCLEOTIDE SEQUENCE [LARGE SCALE GENOMIC DNA]</scope>
    <source>
        <strain evidence="20 21">TAO100</strain>
    </source>
</reference>
<dbReference type="Gene3D" id="3.90.79.10">
    <property type="entry name" value="Nucleoside Triphosphate Pyrophosphohydrolase"/>
    <property type="match status" value="1"/>
</dbReference>
<dbReference type="GO" id="GO:0006260">
    <property type="term" value="P:DNA replication"/>
    <property type="evidence" value="ECO:0007669"/>
    <property type="project" value="UniProtKB-KW"/>
</dbReference>
<dbReference type="PANTHER" id="PTHR47707:SF1">
    <property type="entry name" value="NUDIX HYDROLASE FAMILY PROTEIN"/>
    <property type="match status" value="1"/>
</dbReference>
<dbReference type="InterPro" id="IPR015797">
    <property type="entry name" value="NUDIX_hydrolase-like_dom_sf"/>
</dbReference>
<feature type="domain" description="Nudix hydrolase" evidence="19">
    <location>
        <begin position="1"/>
        <end position="128"/>
    </location>
</feature>
<proteinExistence type="inferred from homology"/>
<dbReference type="GO" id="GO:0006281">
    <property type="term" value="P:DNA repair"/>
    <property type="evidence" value="ECO:0007669"/>
    <property type="project" value="UniProtKB-KW"/>
</dbReference>
<dbReference type="Pfam" id="PF14815">
    <property type="entry name" value="NUDIX_4"/>
    <property type="match status" value="1"/>
</dbReference>
<dbReference type="GO" id="GO:0044715">
    <property type="term" value="F:8-oxo-dGDP phosphatase activity"/>
    <property type="evidence" value="ECO:0007669"/>
    <property type="project" value="TreeGrafter"/>
</dbReference>
<dbReference type="InterPro" id="IPR029119">
    <property type="entry name" value="MutY_C"/>
</dbReference>
<evidence type="ECO:0000256" key="3">
    <source>
        <dbReference type="ARBA" id="ARBA00022457"/>
    </source>
</evidence>
<dbReference type="Gene3D" id="3.20.20.70">
    <property type="entry name" value="Aldolase class I"/>
    <property type="match status" value="1"/>
</dbReference>
<dbReference type="PRINTS" id="PR00502">
    <property type="entry name" value="NUDIXFAMILY"/>
</dbReference>
<dbReference type="InterPro" id="IPR020476">
    <property type="entry name" value="Nudix_hydrolase"/>
</dbReference>
<evidence type="ECO:0000313" key="21">
    <source>
        <dbReference type="Proteomes" id="UP000243679"/>
    </source>
</evidence>
<dbReference type="Pfam" id="PF02581">
    <property type="entry name" value="TMP-TENI"/>
    <property type="match status" value="1"/>
</dbReference>
<comment type="catalytic activity">
    <reaction evidence="10">
        <text>8-oxo-dGTP + H2O = 8-oxo-dGMP + diphosphate + H(+)</text>
        <dbReference type="Rhea" id="RHEA:31575"/>
        <dbReference type="ChEBI" id="CHEBI:15377"/>
        <dbReference type="ChEBI" id="CHEBI:15378"/>
        <dbReference type="ChEBI" id="CHEBI:33019"/>
        <dbReference type="ChEBI" id="CHEBI:63224"/>
        <dbReference type="ChEBI" id="CHEBI:77896"/>
        <dbReference type="EC" id="3.6.1.55"/>
    </reaction>
</comment>
<dbReference type="CDD" id="cd03425">
    <property type="entry name" value="NUDIX_MutT_NudA_like"/>
    <property type="match status" value="1"/>
</dbReference>
<dbReference type="NCBIfam" id="NF006530">
    <property type="entry name" value="PRK08999.1"/>
    <property type="match status" value="1"/>
</dbReference>
<dbReference type="GO" id="GO:0009228">
    <property type="term" value="P:thiamine biosynthetic process"/>
    <property type="evidence" value="ECO:0007669"/>
    <property type="project" value="UniProtKB-KW"/>
</dbReference>
<evidence type="ECO:0000313" key="20">
    <source>
        <dbReference type="EMBL" id="BAW81098.1"/>
    </source>
</evidence>
<sequence length="322" mass="34857">MIRHVAVGVIFNEQGQVLLSKRPSYVHQGNLWEFPGGKLNSGESVSQALSRELKEELGLKVLKARPLIQIHHNYSDCAVLLDTWKVEGFSGVARGREGQPIRWVWPKDLSHYNFPAANQSIVSAAQLPSTYLITGDLVGDQAVFLGYLSQSLIAGMRLVQLRAKTLSFSDYASLAEEAQSLCARYGAALLLNTTPIQAVALGADGVHLTSERLMLCSQRPLATSKWVAASCHSAEQLTHAANIGVDFAVLGPVLKTQSHPHALPLGWDQLQTLIAGVSFPVYALGGLGWEHLEESWNRGAQGIAAIRSFWGKGLSGISAGWD</sequence>
<dbReference type="NCBIfam" id="TIGR00586">
    <property type="entry name" value="mutt"/>
    <property type="match status" value="1"/>
</dbReference>
<evidence type="ECO:0000256" key="7">
    <source>
        <dbReference type="ARBA" id="ARBA00022801"/>
    </source>
</evidence>
<evidence type="ECO:0000256" key="1">
    <source>
        <dbReference type="ARBA" id="ARBA00001946"/>
    </source>
</evidence>
<dbReference type="EMBL" id="AP014836">
    <property type="protein sequence ID" value="BAW81098.1"/>
    <property type="molecule type" value="Genomic_DNA"/>
</dbReference>
<dbReference type="RefSeq" id="WP_096527573.1">
    <property type="nucleotide sequence ID" value="NZ_AP014836.1"/>
</dbReference>
<evidence type="ECO:0000256" key="2">
    <source>
        <dbReference type="ARBA" id="ARBA00005582"/>
    </source>
</evidence>
<dbReference type="InterPro" id="IPR003561">
    <property type="entry name" value="Mutator_MutT"/>
</dbReference>
<dbReference type="SUPFAM" id="SSF55811">
    <property type="entry name" value="Nudix"/>
    <property type="match status" value="1"/>
</dbReference>
<dbReference type="InterPro" id="IPR022998">
    <property type="entry name" value="ThiamineP_synth_TenI"/>
</dbReference>
<dbReference type="OrthoDB" id="9810648at2"/>
<name>A0A1Q2SPN6_9GAMM</name>
<comment type="similarity">
    <text evidence="2">Belongs to the Nudix hydrolase family.</text>
</comment>
<dbReference type="KEGG" id="ntt:TAO_1728"/>
<evidence type="ECO:0000256" key="18">
    <source>
        <dbReference type="PIRSR" id="PIRSR603561-2"/>
    </source>
</evidence>